<evidence type="ECO:0000256" key="2">
    <source>
        <dbReference type="ARBA" id="ARBA00022491"/>
    </source>
</evidence>
<dbReference type="EMBL" id="SGPK01000101">
    <property type="protein sequence ID" value="THH08411.1"/>
    <property type="molecule type" value="Genomic_DNA"/>
</dbReference>
<dbReference type="FunFam" id="1.20.1160.11:FF:000001">
    <property type="entry name" value="Paired amphipathic helix protein Sin3"/>
    <property type="match status" value="1"/>
</dbReference>
<feature type="region of interest" description="Disordered" evidence="8">
    <location>
        <begin position="1"/>
        <end position="87"/>
    </location>
</feature>
<feature type="active site" evidence="6">
    <location>
        <position position="1506"/>
    </location>
</feature>
<feature type="compositionally biased region" description="Pro residues" evidence="8">
    <location>
        <begin position="1752"/>
        <end position="1766"/>
    </location>
</feature>
<name>A0A4S4LBB5_9AGAM</name>
<dbReference type="Pfam" id="PF08295">
    <property type="entry name" value="Sin3_corepress"/>
    <property type="match status" value="1"/>
</dbReference>
<feature type="compositionally biased region" description="Basic and acidic residues" evidence="8">
    <location>
        <begin position="347"/>
        <end position="363"/>
    </location>
</feature>
<evidence type="ECO:0000256" key="7">
    <source>
        <dbReference type="RuleBase" id="RU003345"/>
    </source>
</evidence>
<keyword evidence="2" id="KW-0678">Repressor</keyword>
<dbReference type="Pfam" id="PF16879">
    <property type="entry name" value="Sin3a_C"/>
    <property type="match status" value="1"/>
</dbReference>
<evidence type="ECO:0000256" key="5">
    <source>
        <dbReference type="PROSITE-ProRule" id="PRU00810"/>
    </source>
</evidence>
<comment type="caution">
    <text evidence="10">The sequence shown here is derived from an EMBL/GenBank/DDBJ whole genome shotgun (WGS) entry which is preliminary data.</text>
</comment>
<dbReference type="InterPro" id="IPR029510">
    <property type="entry name" value="Ald_DH_CS_GLU"/>
</dbReference>
<feature type="region of interest" description="Disordered" evidence="8">
    <location>
        <begin position="848"/>
        <end position="868"/>
    </location>
</feature>
<feature type="region of interest" description="Disordered" evidence="8">
    <location>
        <begin position="912"/>
        <end position="935"/>
    </location>
</feature>
<feature type="compositionally biased region" description="Polar residues" evidence="8">
    <location>
        <begin position="25"/>
        <end position="45"/>
    </location>
</feature>
<dbReference type="InterPro" id="IPR003822">
    <property type="entry name" value="PAH"/>
</dbReference>
<sequence>MEISAPVLQPEADFSSAKKPAEFLAQSNEELISSSASDTGRNGSSAADARPGIQEEDTIPEEAKKESLEGSLSIEEDDTNTPMDFDSAVAEPADDSVWPEDTFSAGERPLNVNDALFYLDAVKKQFSKTPVVYNKFLDIMKDFKNQTIDTPGVIQRVSSLFSGYPSLIEGFNTFLPAGYRIECTVDAHDINIITVTTPDGTTVQSQSADPSEHTIEPNSVSSLLAESLPYTHEQISPAMEYVTKIKQRFAGHADLYQEFLEILNLYKNAPVDEARLAARIAKLFQNSPDLLSGLQHFVPWEMFSALDSSALAEKEGLGAKQGKKKVTDTASVPGAVSGPQKRKRKALDREKEKERERDREYEAPPRASQNKTKRLKHQRSGGYDSLHVEDMSRSPGHSYNHLALPLSSRPGPSAYDVPPPSASHIPTQDDMFFFERVRLAIGSREVYNEFLKLINLFTQEIIDMRRLVEQSQTFLGDELLGQFKEILGWDASWDSNNGGIGSANGPNGLNGHSGSSEGMERLTKDNLSIRYGPSYRRLPASEANVPCSGRDDMCKSVLNDEWVSHPTWASEDSGFVAHRKNAYEEALHRSEEERHEYDFHIEAISSTIVSLEPFHMKIMQLSPEERAASKQKMPLSGVNKAIHQRIIKKVYGREAGLEVIQAIHDSPAIAIPIVFQRLKQKEEEWKKAQREWNKVWREIDARNYQKSLDHQGINFKANDKKAITMKTFMNQIESVREEQMAKRASLIDPLFARTRPRYQMAFVIDDVSVLQDVFKLTFSLLDRMHHHISVADRRRIEGFLRSFVPLFFMVDPVTFNGAFQARSAVYDADYFLSDDFSMFIDEIDETSSIGSTSRSGRNGRRGAGNDLRKKILKNNVQEKSGGRKGRVSIQSNLISRFASPAPIAGTSLVDTSASSDIRGNGRNTQQSIEESASADIREKPIRRGSFFTNSYFYSFLRLVELLYSRLSTCKGLAMKLASDPASPYLANPVASDLALLDTGAPSHRLAELQKGPSPAAHFYGYLLEACEKLFDNEIDQQAFEDITRYMFGTRAYIMFTVDKVIGAIIKQVQNILSENKSLVILEGLKRERDLPTTSSLDLDEIRSNAEKAIGPDENLFRIDWAPNSHTTTIQLLGKDDASFDDYDVYTGRWQAYIDSFVSDETTRGLADSNVKPPFLTRNLRLIKKIPLSDDFVSQSGLEIKVCVRTYRMFFVSQTEDFLFREWSSRDLKEVIDRSKSRVIKTLLPTTQSSLMAMTEVPLWINGQRRSASDLGTFEVRNPLSGKVVGSSASATSQDCKDAVEAAGKAFETWESTPAPSKRAVFLKAADLIQTEKYKKKITQSLQEETAAVEMWSRINMAGSLAALLEAASMASQVKGEIFPSPSATGGLTLIQRRAHGVILSIAPWNSPVSLSFRGIVIPLICGNTIIMKSSEYSPRTQEIVVELMHEAGLPPGVLNYISVSRENSPNLTAELIGHPLIRHINFTGSDRVGKTIAGEAAKYLKPCVLELGGKAPAVVLDDADIDAAARAIAHGALLHSGQICMSTERVIVQRKASETLVPKLQAHFSSLRAGDPSSDPSAKLSALFSEGAADNIVSMLKEAREAGAEILVGDLNRDGAVVQPHLIRGIRPGMRAWDKESFGPVVGIAIVDTIEEAVKMANATEYSLTASVWSKDVTQALNIAGRIRVGFTSINGATVHSEPGIGHVGLGGATGYGRFDIDHFTIKRMIVVHPSTLKTPPRNQSSCLQAFFPLHPDPPTPKPLKAPPGPALSGVSPIDTVGLGPGPLLKVGLKEDWGNEE</sequence>
<evidence type="ECO:0000313" key="10">
    <source>
        <dbReference type="EMBL" id="THH08411.1"/>
    </source>
</evidence>
<gene>
    <name evidence="10" type="ORF">EW145_g2724</name>
</gene>
<dbReference type="InterPro" id="IPR031693">
    <property type="entry name" value="Sin3_C"/>
</dbReference>
<dbReference type="PROSITE" id="PS00687">
    <property type="entry name" value="ALDEHYDE_DEHYDR_GLU"/>
    <property type="match status" value="1"/>
</dbReference>
<protein>
    <recommendedName>
        <fullName evidence="9">Histone deacetylase interacting domain-containing protein</fullName>
    </recommendedName>
</protein>
<feature type="region of interest" description="Disordered" evidence="8">
    <location>
        <begin position="1752"/>
        <end position="1774"/>
    </location>
</feature>
<keyword evidence="11" id="KW-1185">Reference proteome</keyword>
<dbReference type="Pfam" id="PF00171">
    <property type="entry name" value="Aldedh"/>
    <property type="match status" value="1"/>
</dbReference>
<dbReference type="Pfam" id="PF02671">
    <property type="entry name" value="PAH"/>
    <property type="match status" value="3"/>
</dbReference>
<keyword evidence="4 5" id="KW-0539">Nucleus</keyword>
<feature type="region of interest" description="Disordered" evidence="8">
    <location>
        <begin position="317"/>
        <end position="388"/>
    </location>
</feature>
<dbReference type="PANTHER" id="PTHR12346">
    <property type="entry name" value="SIN3B-RELATED"/>
    <property type="match status" value="1"/>
</dbReference>
<accession>A0A4S4LBB5</accession>
<dbReference type="Gene3D" id="3.40.605.10">
    <property type="entry name" value="Aldehyde Dehydrogenase, Chain A, domain 1"/>
    <property type="match status" value="1"/>
</dbReference>
<dbReference type="SMART" id="SM00761">
    <property type="entry name" value="HDAC_interact"/>
    <property type="match status" value="1"/>
</dbReference>
<evidence type="ECO:0000256" key="4">
    <source>
        <dbReference type="ARBA" id="ARBA00023242"/>
    </source>
</evidence>
<dbReference type="InterPro" id="IPR013194">
    <property type="entry name" value="HDAC_interact_dom"/>
</dbReference>
<evidence type="ECO:0000259" key="9">
    <source>
        <dbReference type="SMART" id="SM00761"/>
    </source>
</evidence>
<comment type="subcellular location">
    <subcellularLocation>
        <location evidence="1 5">Nucleus</location>
    </subcellularLocation>
</comment>
<feature type="compositionally biased region" description="Polar residues" evidence="8">
    <location>
        <begin position="912"/>
        <end position="930"/>
    </location>
</feature>
<dbReference type="InterPro" id="IPR039774">
    <property type="entry name" value="Sin3-like"/>
</dbReference>
<dbReference type="GO" id="GO:0000122">
    <property type="term" value="P:negative regulation of transcription by RNA polymerase II"/>
    <property type="evidence" value="ECO:0007669"/>
    <property type="project" value="TreeGrafter"/>
</dbReference>
<evidence type="ECO:0000313" key="11">
    <source>
        <dbReference type="Proteomes" id="UP000308199"/>
    </source>
</evidence>
<organism evidence="10 11">
    <name type="scientific">Phellinidium pouzarii</name>
    <dbReference type="NCBI Taxonomy" id="167371"/>
    <lineage>
        <taxon>Eukaryota</taxon>
        <taxon>Fungi</taxon>
        <taxon>Dikarya</taxon>
        <taxon>Basidiomycota</taxon>
        <taxon>Agaricomycotina</taxon>
        <taxon>Agaricomycetes</taxon>
        <taxon>Hymenochaetales</taxon>
        <taxon>Hymenochaetaceae</taxon>
        <taxon>Phellinidium</taxon>
    </lineage>
</organism>
<dbReference type="Gene3D" id="3.40.309.10">
    <property type="entry name" value="Aldehyde Dehydrogenase, Chain A, domain 2"/>
    <property type="match status" value="1"/>
</dbReference>
<dbReference type="SUPFAM" id="SSF53720">
    <property type="entry name" value="ALDH-like"/>
    <property type="match status" value="1"/>
</dbReference>
<dbReference type="PROSITE" id="PS51477">
    <property type="entry name" value="PAH"/>
    <property type="match status" value="2"/>
</dbReference>
<dbReference type="SUPFAM" id="SSF47762">
    <property type="entry name" value="PAH2 domain"/>
    <property type="match status" value="3"/>
</dbReference>
<comment type="similarity">
    <text evidence="7">Belongs to the aldehyde dehydrogenase family.</text>
</comment>
<keyword evidence="3 7" id="KW-0560">Oxidoreductase</keyword>
<evidence type="ECO:0000256" key="3">
    <source>
        <dbReference type="ARBA" id="ARBA00023002"/>
    </source>
</evidence>
<dbReference type="InterPro" id="IPR016163">
    <property type="entry name" value="Ald_DH_C"/>
</dbReference>
<evidence type="ECO:0000256" key="6">
    <source>
        <dbReference type="PROSITE-ProRule" id="PRU10007"/>
    </source>
</evidence>
<dbReference type="OrthoDB" id="10265969at2759"/>
<dbReference type="InterPro" id="IPR016162">
    <property type="entry name" value="Ald_DH_N"/>
</dbReference>
<dbReference type="PANTHER" id="PTHR12346:SF0">
    <property type="entry name" value="SIN3A, ISOFORM G"/>
    <property type="match status" value="1"/>
</dbReference>
<dbReference type="InterPro" id="IPR036600">
    <property type="entry name" value="PAH_sf"/>
</dbReference>
<dbReference type="GO" id="GO:0016620">
    <property type="term" value="F:oxidoreductase activity, acting on the aldehyde or oxo group of donors, NAD or NADP as acceptor"/>
    <property type="evidence" value="ECO:0007669"/>
    <property type="project" value="InterPro"/>
</dbReference>
<dbReference type="Proteomes" id="UP000308199">
    <property type="component" value="Unassembled WGS sequence"/>
</dbReference>
<proteinExistence type="inferred from homology"/>
<evidence type="ECO:0000256" key="1">
    <source>
        <dbReference type="ARBA" id="ARBA00004123"/>
    </source>
</evidence>
<evidence type="ECO:0000256" key="8">
    <source>
        <dbReference type="SAM" id="MobiDB-lite"/>
    </source>
</evidence>
<dbReference type="GO" id="GO:0003714">
    <property type="term" value="F:transcription corepressor activity"/>
    <property type="evidence" value="ECO:0007669"/>
    <property type="project" value="InterPro"/>
</dbReference>
<dbReference type="InterPro" id="IPR015590">
    <property type="entry name" value="Aldehyde_DH_dom"/>
</dbReference>
<reference evidence="10 11" key="1">
    <citation type="submission" date="2019-02" db="EMBL/GenBank/DDBJ databases">
        <title>Genome sequencing of the rare red list fungi Phellinidium pouzarii.</title>
        <authorList>
            <person name="Buettner E."/>
            <person name="Kellner H."/>
        </authorList>
    </citation>
    <scope>NUCLEOTIDE SEQUENCE [LARGE SCALE GENOMIC DNA]</scope>
    <source>
        <strain evidence="10 11">DSM 108285</strain>
    </source>
</reference>
<dbReference type="Gene3D" id="1.20.1160.11">
    <property type="entry name" value="Paired amphipathic helix"/>
    <property type="match status" value="3"/>
</dbReference>
<feature type="domain" description="Histone deacetylase interacting" evidence="9">
    <location>
        <begin position="527"/>
        <end position="628"/>
    </location>
</feature>
<dbReference type="GO" id="GO:0070822">
    <property type="term" value="C:Sin3-type complex"/>
    <property type="evidence" value="ECO:0007669"/>
    <property type="project" value="TreeGrafter"/>
</dbReference>
<dbReference type="InterPro" id="IPR016161">
    <property type="entry name" value="Ald_DH/histidinol_DH"/>
</dbReference>